<dbReference type="GO" id="GO:0008270">
    <property type="term" value="F:zinc ion binding"/>
    <property type="evidence" value="ECO:0007669"/>
    <property type="project" value="UniProtKB-KW"/>
</dbReference>
<evidence type="ECO:0000256" key="4">
    <source>
        <dbReference type="SAM" id="MobiDB-lite"/>
    </source>
</evidence>
<dbReference type="GO" id="GO:1990904">
    <property type="term" value="C:ribonucleoprotein complex"/>
    <property type="evidence" value="ECO:0007669"/>
    <property type="project" value="UniProtKB-KW"/>
</dbReference>
<feature type="compositionally biased region" description="Basic and acidic residues" evidence="4">
    <location>
        <begin position="682"/>
        <end position="713"/>
    </location>
</feature>
<evidence type="ECO:0000259" key="5">
    <source>
        <dbReference type="PROSITE" id="PS51800"/>
    </source>
</evidence>
<dbReference type="PROSITE" id="PS51800">
    <property type="entry name" value="ZF_CHHC_U11_48K"/>
    <property type="match status" value="1"/>
</dbReference>
<feature type="region of interest" description="Disordered" evidence="4">
    <location>
        <begin position="1"/>
        <end position="27"/>
    </location>
</feature>
<comment type="caution">
    <text evidence="6">The sequence shown here is derived from an EMBL/GenBank/DDBJ whole genome shotgun (WGS) entry which is preliminary data.</text>
</comment>
<protein>
    <submittedName>
        <fullName evidence="6">U11/U12 small nuclear ribonucleoprotein 48 kDa protein</fullName>
    </submittedName>
</protein>
<dbReference type="Proteomes" id="UP001604277">
    <property type="component" value="Unassembled WGS sequence"/>
</dbReference>
<name>A0ABD1R2D1_9LAMI</name>
<keyword evidence="6" id="KW-0687">Ribonucleoprotein</keyword>
<dbReference type="InterPro" id="IPR051591">
    <property type="entry name" value="UPF0224_FAM112_RNA_Proc"/>
</dbReference>
<evidence type="ECO:0000256" key="3">
    <source>
        <dbReference type="ARBA" id="ARBA00022833"/>
    </source>
</evidence>
<keyword evidence="2" id="KW-0863">Zinc-finger</keyword>
<dbReference type="PANTHER" id="PTHR21402">
    <property type="entry name" value="GAMETOCYTE SPECIFIC FACTOR 1-RELATED"/>
    <property type="match status" value="1"/>
</dbReference>
<keyword evidence="7" id="KW-1185">Reference proteome</keyword>
<organism evidence="6 7">
    <name type="scientific">Forsythia ovata</name>
    <dbReference type="NCBI Taxonomy" id="205694"/>
    <lineage>
        <taxon>Eukaryota</taxon>
        <taxon>Viridiplantae</taxon>
        <taxon>Streptophyta</taxon>
        <taxon>Embryophyta</taxon>
        <taxon>Tracheophyta</taxon>
        <taxon>Spermatophyta</taxon>
        <taxon>Magnoliopsida</taxon>
        <taxon>eudicotyledons</taxon>
        <taxon>Gunneridae</taxon>
        <taxon>Pentapetalae</taxon>
        <taxon>asterids</taxon>
        <taxon>lamiids</taxon>
        <taxon>Lamiales</taxon>
        <taxon>Oleaceae</taxon>
        <taxon>Forsythieae</taxon>
        <taxon>Forsythia</taxon>
    </lineage>
</organism>
<dbReference type="InterPro" id="IPR022776">
    <property type="entry name" value="TRM13/UPF0224_CHHC_Znf_dom"/>
</dbReference>
<keyword evidence="1" id="KW-0479">Metal-binding</keyword>
<proteinExistence type="predicted"/>
<feature type="compositionally biased region" description="Basic and acidic residues" evidence="4">
    <location>
        <begin position="609"/>
        <end position="618"/>
    </location>
</feature>
<evidence type="ECO:0000256" key="2">
    <source>
        <dbReference type="ARBA" id="ARBA00022771"/>
    </source>
</evidence>
<feature type="compositionally biased region" description="Pro residues" evidence="4">
    <location>
        <begin position="1"/>
        <end position="25"/>
    </location>
</feature>
<dbReference type="Pfam" id="PF05253">
    <property type="entry name" value="zf-U11-48K"/>
    <property type="match status" value="1"/>
</dbReference>
<feature type="region of interest" description="Disordered" evidence="4">
    <location>
        <begin position="554"/>
        <end position="713"/>
    </location>
</feature>
<sequence length="713" mass="80760">MNPPPPPPPFHGPPPSSIVNPPPSTPSSALSALTTLLHLTNSALRSLPTPLPTTAASPSLLPCPFNPNHRLPPSSLFSHFLNCPSSISLPALQYPNTLHSAAAAGPVTPLNPSSDLCLSLENFLDGTNFFYSNCPGVVTLTNNETSTSAVSPPMLTLPGFLSIVCGNFSDDTWKELRGFSENSIRLLPSEIWAVGQEMEAWSDFPTAYSYRILRSILRLSDDTLLRFREWIVAESPKYGVVIDFAMRDHMVLLVRLCLKAIVKEAFGLAGSLFRDEEVKMEDQVSGLSKGSFACPILVKAVMWLASELRILYGEMKGKFFAINMLKQCVLDCSLRASLFILEHKGAESSDLQKVDDEMEESLESSVSIFYSEESERNSIEGETVGGSTIFVSQVAAAVAALHERSMIEERIKALRESRPPSTYQRNVEHAYVSQKADEERKNRSDYRPIIEHDGLLWQRSRNQDTNKVKTREELLAEERDYKRRRMSYRGKKLKRNTIEVMRDIIEEYMEEIKSSGGIGCIGKGIEEAEALPSEKISVLDSSIGIFDSRKNLPQTLEGSGGHSHSYKKELHTRDDSKDFEEDNENHRRDPKRHYRYQDFNDGNGKVKHNRDDYSRSLDGRNSSSHSHVQTHSRGKQDYIEVSGEGSSRRSDRSHSKSHDRSSHKREREEDNWEHRDLRRSKMNKDRRSDYKSRNEFVDRYDPFDSRDTYEDDV</sequence>
<feature type="compositionally biased region" description="Basic and acidic residues" evidence="4">
    <location>
        <begin position="646"/>
        <end position="676"/>
    </location>
</feature>
<gene>
    <name evidence="6" type="ORF">Fot_43723</name>
</gene>
<keyword evidence="3" id="KW-0862">Zinc</keyword>
<feature type="compositionally biased region" description="Basic and acidic residues" evidence="4">
    <location>
        <begin position="566"/>
        <end position="576"/>
    </location>
</feature>
<accession>A0ABD1R2D1</accession>
<dbReference type="EMBL" id="JBFOLJ010000013">
    <property type="protein sequence ID" value="KAL2482279.1"/>
    <property type="molecule type" value="Genomic_DNA"/>
</dbReference>
<evidence type="ECO:0000313" key="6">
    <source>
        <dbReference type="EMBL" id="KAL2482279.1"/>
    </source>
</evidence>
<feature type="domain" description="CHHC U11-48K-type" evidence="5">
    <location>
        <begin position="60"/>
        <end position="87"/>
    </location>
</feature>
<dbReference type="PANTHER" id="PTHR21402:SF10">
    <property type="entry name" value="U11_U12 SMALL NUCLEAR RIBONUCLEOPROTEIN 48 KDA PROTEIN"/>
    <property type="match status" value="1"/>
</dbReference>
<evidence type="ECO:0000313" key="7">
    <source>
        <dbReference type="Proteomes" id="UP001604277"/>
    </source>
</evidence>
<evidence type="ECO:0000256" key="1">
    <source>
        <dbReference type="ARBA" id="ARBA00022723"/>
    </source>
</evidence>
<reference evidence="7" key="1">
    <citation type="submission" date="2024-07" db="EMBL/GenBank/DDBJ databases">
        <title>Two chromosome-level genome assemblies of Korean endemic species Abeliophyllum distichum and Forsythia ovata (Oleaceae).</title>
        <authorList>
            <person name="Jang H."/>
        </authorList>
    </citation>
    <scope>NUCLEOTIDE SEQUENCE [LARGE SCALE GENOMIC DNA]</scope>
</reference>
<dbReference type="AlphaFoldDB" id="A0ABD1R2D1"/>
<feature type="region of interest" description="Disordered" evidence="4">
    <location>
        <begin position="417"/>
        <end position="439"/>
    </location>
</feature>